<dbReference type="RefSeq" id="WP_209268831.1">
    <property type="nucleotide sequence ID" value="NZ_JAFFZN010000056.1"/>
</dbReference>
<evidence type="ECO:0000313" key="2">
    <source>
        <dbReference type="Proteomes" id="UP001518976"/>
    </source>
</evidence>
<organism evidence="1 2">
    <name type="scientific">Streptomyces spirodelae</name>
    <dbReference type="NCBI Taxonomy" id="2812904"/>
    <lineage>
        <taxon>Bacteria</taxon>
        <taxon>Bacillati</taxon>
        <taxon>Actinomycetota</taxon>
        <taxon>Actinomycetes</taxon>
        <taxon>Kitasatosporales</taxon>
        <taxon>Streptomycetaceae</taxon>
        <taxon>Streptomyces</taxon>
    </lineage>
</organism>
<proteinExistence type="predicted"/>
<accession>A0ABS3X425</accession>
<dbReference type="Proteomes" id="UP001518976">
    <property type="component" value="Unassembled WGS sequence"/>
</dbReference>
<keyword evidence="2" id="KW-1185">Reference proteome</keyword>
<comment type="caution">
    <text evidence="1">The sequence shown here is derived from an EMBL/GenBank/DDBJ whole genome shotgun (WGS) entry which is preliminary data.</text>
</comment>
<reference evidence="1 2" key="1">
    <citation type="submission" date="2021-02" db="EMBL/GenBank/DDBJ databases">
        <title>Streptomyces spirodelae sp. nov., isolated from duckweed.</title>
        <authorList>
            <person name="Saimee Y."/>
            <person name="Duangmal K."/>
        </authorList>
    </citation>
    <scope>NUCLEOTIDE SEQUENCE [LARGE SCALE GENOMIC DNA]</scope>
    <source>
        <strain evidence="1 2">DW4-2</strain>
    </source>
</reference>
<evidence type="ECO:0000313" key="1">
    <source>
        <dbReference type="EMBL" id="MBO8190074.1"/>
    </source>
</evidence>
<name>A0ABS3X425_9ACTN</name>
<gene>
    <name evidence="1" type="ORF">JW592_32200</name>
</gene>
<dbReference type="EMBL" id="JAFFZN010000056">
    <property type="protein sequence ID" value="MBO8190074.1"/>
    <property type="molecule type" value="Genomic_DNA"/>
</dbReference>
<sequence>MAMTGTVYTRAHAIKDGLLIEADPGIAEEMEFPAPVAMTEAVHRDCVAVPEAYAWTTGIRLDETEREWDLLLTASRAIKAAAGSGRQPRLALTFYRVPADGITRDARRVTLVAESSPGDHGERVITIMRPTERLPY</sequence>
<protein>
    <submittedName>
        <fullName evidence="1">Uncharacterized protein</fullName>
    </submittedName>
</protein>